<evidence type="ECO:0000256" key="1">
    <source>
        <dbReference type="SAM" id="Phobius"/>
    </source>
</evidence>
<evidence type="ECO:0000313" key="2">
    <source>
        <dbReference type="EMBL" id="MDT0557921.1"/>
    </source>
</evidence>
<feature type="transmembrane region" description="Helical" evidence="1">
    <location>
        <begin position="108"/>
        <end position="128"/>
    </location>
</feature>
<keyword evidence="1" id="KW-0812">Transmembrane</keyword>
<gene>
    <name evidence="2" type="ORF">RM697_04645</name>
</gene>
<reference evidence="2 3" key="1">
    <citation type="submission" date="2023-09" db="EMBL/GenBank/DDBJ databases">
        <authorList>
            <person name="Rey-Velasco X."/>
        </authorList>
    </citation>
    <scope>NUCLEOTIDE SEQUENCE [LARGE SCALE GENOMIC DNA]</scope>
    <source>
        <strain evidence="2 3">W332</strain>
    </source>
</reference>
<dbReference type="RefSeq" id="WP_311426695.1">
    <property type="nucleotide sequence ID" value="NZ_JAVRIA010000002.1"/>
</dbReference>
<feature type="transmembrane region" description="Helical" evidence="1">
    <location>
        <begin position="12"/>
        <end position="37"/>
    </location>
</feature>
<dbReference type="Pfam" id="PF11188">
    <property type="entry name" value="DUF2975"/>
    <property type="match status" value="1"/>
</dbReference>
<keyword evidence="1" id="KW-1133">Transmembrane helix</keyword>
<keyword evidence="1" id="KW-0472">Membrane</keyword>
<dbReference type="InterPro" id="IPR021354">
    <property type="entry name" value="DUF2975"/>
</dbReference>
<dbReference type="EMBL" id="JAVRIA010000002">
    <property type="protein sequence ID" value="MDT0557921.1"/>
    <property type="molecule type" value="Genomic_DNA"/>
</dbReference>
<proteinExistence type="predicted"/>
<feature type="transmembrane region" description="Helical" evidence="1">
    <location>
        <begin position="60"/>
        <end position="88"/>
    </location>
</feature>
<evidence type="ECO:0000313" key="3">
    <source>
        <dbReference type="Proteomes" id="UP001259492"/>
    </source>
</evidence>
<sequence length="173" mass="19680">MKTKQIFSIMNGFSWIVFIGYCIKAGAITLVSIISLFKNKNATENLYMGIDLASIYEFSIFHFVLTTLILILIASLKAYLFYLLIIIFKRIDLHKPFQIDVTHLVFKISYVALTIGILGAVAKPYTIWLRTNVFFTQLDIGTSAYIFMAGVVFIVATLFKRAVEIKQENDLTI</sequence>
<name>A0ABU2YJ60_9FLAO</name>
<accession>A0ABU2YJ60</accession>
<feature type="transmembrane region" description="Helical" evidence="1">
    <location>
        <begin position="140"/>
        <end position="159"/>
    </location>
</feature>
<dbReference type="Proteomes" id="UP001259492">
    <property type="component" value="Unassembled WGS sequence"/>
</dbReference>
<organism evidence="2 3">
    <name type="scientific">Microcosmobacter mediterraneus</name>
    <dbReference type="NCBI Taxonomy" id="3075607"/>
    <lineage>
        <taxon>Bacteria</taxon>
        <taxon>Pseudomonadati</taxon>
        <taxon>Bacteroidota</taxon>
        <taxon>Flavobacteriia</taxon>
        <taxon>Flavobacteriales</taxon>
        <taxon>Flavobacteriaceae</taxon>
        <taxon>Microcosmobacter</taxon>
    </lineage>
</organism>
<comment type="caution">
    <text evidence="2">The sequence shown here is derived from an EMBL/GenBank/DDBJ whole genome shotgun (WGS) entry which is preliminary data.</text>
</comment>
<keyword evidence="3" id="KW-1185">Reference proteome</keyword>
<protein>
    <submittedName>
        <fullName evidence="2">DUF2975 domain-containing protein</fullName>
    </submittedName>
</protein>